<accession>A0AAN6NQD7</accession>
<feature type="region of interest" description="Disordered" evidence="1">
    <location>
        <begin position="176"/>
        <end position="240"/>
    </location>
</feature>
<dbReference type="EMBL" id="MU859188">
    <property type="protein sequence ID" value="KAK3950169.1"/>
    <property type="molecule type" value="Genomic_DNA"/>
</dbReference>
<protein>
    <submittedName>
        <fullName evidence="2">Uncharacterized protein</fullName>
    </submittedName>
</protein>
<gene>
    <name evidence="2" type="ORF">QBC32DRAFT_407409</name>
</gene>
<dbReference type="Proteomes" id="UP001303222">
    <property type="component" value="Unassembled WGS sequence"/>
</dbReference>
<organism evidence="2 3">
    <name type="scientific">Pseudoneurospora amorphoporcata</name>
    <dbReference type="NCBI Taxonomy" id="241081"/>
    <lineage>
        <taxon>Eukaryota</taxon>
        <taxon>Fungi</taxon>
        <taxon>Dikarya</taxon>
        <taxon>Ascomycota</taxon>
        <taxon>Pezizomycotina</taxon>
        <taxon>Sordariomycetes</taxon>
        <taxon>Sordariomycetidae</taxon>
        <taxon>Sordariales</taxon>
        <taxon>Sordariaceae</taxon>
        <taxon>Pseudoneurospora</taxon>
    </lineage>
</organism>
<name>A0AAN6NQD7_9PEZI</name>
<evidence type="ECO:0000313" key="3">
    <source>
        <dbReference type="Proteomes" id="UP001303222"/>
    </source>
</evidence>
<keyword evidence="3" id="KW-1185">Reference proteome</keyword>
<evidence type="ECO:0000313" key="2">
    <source>
        <dbReference type="EMBL" id="KAK3950169.1"/>
    </source>
</evidence>
<evidence type="ECO:0000256" key="1">
    <source>
        <dbReference type="SAM" id="MobiDB-lite"/>
    </source>
</evidence>
<comment type="caution">
    <text evidence="2">The sequence shown here is derived from an EMBL/GenBank/DDBJ whole genome shotgun (WGS) entry which is preliminary data.</text>
</comment>
<feature type="compositionally biased region" description="Polar residues" evidence="1">
    <location>
        <begin position="198"/>
        <end position="213"/>
    </location>
</feature>
<reference evidence="2" key="1">
    <citation type="journal article" date="2023" name="Mol. Phylogenet. Evol.">
        <title>Genome-scale phylogeny and comparative genomics of the fungal order Sordariales.</title>
        <authorList>
            <person name="Hensen N."/>
            <person name="Bonometti L."/>
            <person name="Westerberg I."/>
            <person name="Brannstrom I.O."/>
            <person name="Guillou S."/>
            <person name="Cros-Aarteil S."/>
            <person name="Calhoun S."/>
            <person name="Haridas S."/>
            <person name="Kuo A."/>
            <person name="Mondo S."/>
            <person name="Pangilinan J."/>
            <person name="Riley R."/>
            <person name="LaButti K."/>
            <person name="Andreopoulos B."/>
            <person name="Lipzen A."/>
            <person name="Chen C."/>
            <person name="Yan M."/>
            <person name="Daum C."/>
            <person name="Ng V."/>
            <person name="Clum A."/>
            <person name="Steindorff A."/>
            <person name="Ohm R.A."/>
            <person name="Martin F."/>
            <person name="Silar P."/>
            <person name="Natvig D.O."/>
            <person name="Lalanne C."/>
            <person name="Gautier V."/>
            <person name="Ament-Velasquez S.L."/>
            <person name="Kruys A."/>
            <person name="Hutchinson M.I."/>
            <person name="Powell A.J."/>
            <person name="Barry K."/>
            <person name="Miller A.N."/>
            <person name="Grigoriev I.V."/>
            <person name="Debuchy R."/>
            <person name="Gladieux P."/>
            <person name="Hiltunen Thoren M."/>
            <person name="Johannesson H."/>
        </authorList>
    </citation>
    <scope>NUCLEOTIDE SEQUENCE</scope>
    <source>
        <strain evidence="2">CBS 626.80</strain>
    </source>
</reference>
<reference evidence="2" key="2">
    <citation type="submission" date="2023-06" db="EMBL/GenBank/DDBJ databases">
        <authorList>
            <consortium name="Lawrence Berkeley National Laboratory"/>
            <person name="Mondo S.J."/>
            <person name="Hensen N."/>
            <person name="Bonometti L."/>
            <person name="Westerberg I."/>
            <person name="Brannstrom I.O."/>
            <person name="Guillou S."/>
            <person name="Cros-Aarteil S."/>
            <person name="Calhoun S."/>
            <person name="Haridas S."/>
            <person name="Kuo A."/>
            <person name="Pangilinan J."/>
            <person name="Riley R."/>
            <person name="Labutti K."/>
            <person name="Andreopoulos B."/>
            <person name="Lipzen A."/>
            <person name="Chen C."/>
            <person name="Yanf M."/>
            <person name="Daum C."/>
            <person name="Ng V."/>
            <person name="Clum A."/>
            <person name="Steindorff A."/>
            <person name="Ohm R."/>
            <person name="Martin F."/>
            <person name="Silar P."/>
            <person name="Natvig D."/>
            <person name="Lalanne C."/>
            <person name="Gautier V."/>
            <person name="Ament-Velasquez S.L."/>
            <person name="Kruys A."/>
            <person name="Hutchinson M.I."/>
            <person name="Powell A.J."/>
            <person name="Barry K."/>
            <person name="Miller A.N."/>
            <person name="Grigoriev I.V."/>
            <person name="Debuchy R."/>
            <person name="Gladieux P."/>
            <person name="Thoren M.H."/>
            <person name="Johannesson H."/>
        </authorList>
    </citation>
    <scope>NUCLEOTIDE SEQUENCE</scope>
    <source>
        <strain evidence="2">CBS 626.80</strain>
    </source>
</reference>
<dbReference type="AlphaFoldDB" id="A0AAN6NQD7"/>
<feature type="compositionally biased region" description="Basic and acidic residues" evidence="1">
    <location>
        <begin position="214"/>
        <end position="240"/>
    </location>
</feature>
<proteinExistence type="predicted"/>
<sequence length="336" mass="38157">MLSSAIVAIQSQPYHSKKLAIMFAAALQKHRALIRASEQQEATSDTPLSSTYHKEASPHYRVPFRHSVVEAKQPVLERYGHNDFKTETTPNNEHTTEKKVTVRKLDEDVSVSESKDSVPIVDTSNVGQNNVVAPMTKAFSNIYITPKSNEPYKGTGDNYVVIETNITATHEQKVALPNLEGPRRATWGPEPVRVAESSAKTPDSRAGTTVSASNRREKSAEQAARKEARRKEAEREKAVREELIRRSWAKRSAKAQKERETWTSHSFVDQNGRINTKLNWLGKMGKQKARQRCTWELKPFSLARYVLEIDEPIPQVMLTDPEGRRYFLEDPTKYKD</sequence>